<comment type="similarity">
    <text evidence="16 17">Belongs to the NqrC family.</text>
</comment>
<keyword evidence="7 16" id="KW-0812">Transmembrane</keyword>
<evidence type="ECO:0000259" key="18">
    <source>
        <dbReference type="SMART" id="SM00900"/>
    </source>
</evidence>
<keyword evidence="12 16" id="KW-0406">Ion transport</keyword>
<keyword evidence="4 16" id="KW-0597">Phosphoprotein</keyword>
<reference evidence="19" key="2">
    <citation type="submission" date="2021-04" db="EMBL/GenBank/DDBJ databases">
        <authorList>
            <person name="Gilroy R."/>
        </authorList>
    </citation>
    <scope>NUCLEOTIDE SEQUENCE</scope>
    <source>
        <strain evidence="19">Gambia16-930</strain>
    </source>
</reference>
<evidence type="ECO:0000256" key="4">
    <source>
        <dbReference type="ARBA" id="ARBA00022553"/>
    </source>
</evidence>
<evidence type="ECO:0000256" key="5">
    <source>
        <dbReference type="ARBA" id="ARBA00022630"/>
    </source>
</evidence>
<keyword evidence="13 16" id="KW-0830">Ubiquinone</keyword>
<protein>
    <recommendedName>
        <fullName evidence="16 17">Na(+)-translocating NADH-quinone reductase subunit C</fullName>
        <shortName evidence="16 17">Na(+)-NQR subunit C</shortName>
        <shortName evidence="16 17">Na(+)-translocating NQR subunit C</shortName>
        <ecNumber evidence="16 17">7.2.1.1</ecNumber>
    </recommendedName>
    <alternativeName>
        <fullName evidence="16 17">NQR complex subunit C</fullName>
    </alternativeName>
    <alternativeName>
        <fullName evidence="16 17">NQR-1 subunit C</fullName>
    </alternativeName>
</protein>
<dbReference type="GO" id="GO:0006814">
    <property type="term" value="P:sodium ion transport"/>
    <property type="evidence" value="ECO:0007669"/>
    <property type="project" value="UniProtKB-UniRule"/>
</dbReference>
<evidence type="ECO:0000256" key="13">
    <source>
        <dbReference type="ARBA" id="ARBA00023075"/>
    </source>
</evidence>
<keyword evidence="3" id="KW-0997">Cell inner membrane</keyword>
<evidence type="ECO:0000256" key="2">
    <source>
        <dbReference type="ARBA" id="ARBA00022475"/>
    </source>
</evidence>
<feature type="modified residue" description="FMN phosphoryl threonine" evidence="16">
    <location>
        <position position="217"/>
    </location>
</feature>
<evidence type="ECO:0000313" key="19">
    <source>
        <dbReference type="EMBL" id="HIW87655.1"/>
    </source>
</evidence>
<dbReference type="EMBL" id="DXGG01000165">
    <property type="protein sequence ID" value="HIW87655.1"/>
    <property type="molecule type" value="Genomic_DNA"/>
</dbReference>
<evidence type="ECO:0000256" key="6">
    <source>
        <dbReference type="ARBA" id="ARBA00022643"/>
    </source>
</evidence>
<comment type="caution">
    <text evidence="16">Lacks conserved residue(s) required for the propagation of feature annotation.</text>
</comment>
<keyword evidence="9 16" id="KW-1133">Transmembrane helix</keyword>
<proteinExistence type="inferred from homology"/>
<comment type="catalytic activity">
    <reaction evidence="16 17">
        <text>a ubiquinone + n Na(+)(in) + NADH + H(+) = a ubiquinol + n Na(+)(out) + NAD(+)</text>
        <dbReference type="Rhea" id="RHEA:47748"/>
        <dbReference type="Rhea" id="RHEA-COMP:9565"/>
        <dbReference type="Rhea" id="RHEA-COMP:9566"/>
        <dbReference type="ChEBI" id="CHEBI:15378"/>
        <dbReference type="ChEBI" id="CHEBI:16389"/>
        <dbReference type="ChEBI" id="CHEBI:17976"/>
        <dbReference type="ChEBI" id="CHEBI:29101"/>
        <dbReference type="ChEBI" id="CHEBI:57540"/>
        <dbReference type="ChEBI" id="CHEBI:57945"/>
        <dbReference type="EC" id="7.2.1.1"/>
    </reaction>
</comment>
<evidence type="ECO:0000256" key="7">
    <source>
        <dbReference type="ARBA" id="ARBA00022692"/>
    </source>
</evidence>
<name>A0A9D1RHS4_9BACT</name>
<keyword evidence="2 16" id="KW-1003">Cell membrane</keyword>
<evidence type="ECO:0000256" key="17">
    <source>
        <dbReference type="PIRNR" id="PIRNR009437"/>
    </source>
</evidence>
<evidence type="ECO:0000256" key="11">
    <source>
        <dbReference type="ARBA" id="ARBA00023053"/>
    </source>
</evidence>
<dbReference type="PIRSF" id="PIRSF009437">
    <property type="entry name" value="NQR-1_subunit_C"/>
    <property type="match status" value="1"/>
</dbReference>
<evidence type="ECO:0000256" key="16">
    <source>
        <dbReference type="HAMAP-Rule" id="MF_00427"/>
    </source>
</evidence>
<keyword evidence="5 16" id="KW-0285">Flavoprotein</keyword>
<keyword evidence="10 16" id="KW-0520">NAD</keyword>
<evidence type="ECO:0000256" key="1">
    <source>
        <dbReference type="ARBA" id="ARBA00022448"/>
    </source>
</evidence>
<organism evidence="19 20">
    <name type="scientific">Candidatus Onthomorpha intestinigallinarum</name>
    <dbReference type="NCBI Taxonomy" id="2840880"/>
    <lineage>
        <taxon>Bacteria</taxon>
        <taxon>Pseudomonadati</taxon>
        <taxon>Bacteroidota</taxon>
        <taxon>Bacteroidia</taxon>
        <taxon>Bacteroidales</taxon>
        <taxon>Candidatus Onthomorpha</taxon>
    </lineage>
</organism>
<comment type="subunit">
    <text evidence="16 17">Composed of six subunits; NqrA, NqrB, NqrC, NqrD, NqrE and NqrF.</text>
</comment>
<comment type="subcellular location">
    <subcellularLocation>
        <location evidence="16">Cell membrane</location>
        <topology evidence="16">Single-pass membrane protein</topology>
    </subcellularLocation>
</comment>
<dbReference type="EC" id="7.2.1.1" evidence="16 17"/>
<dbReference type="GO" id="GO:0005886">
    <property type="term" value="C:plasma membrane"/>
    <property type="evidence" value="ECO:0007669"/>
    <property type="project" value="UniProtKB-SubCell"/>
</dbReference>
<dbReference type="GO" id="GO:0010181">
    <property type="term" value="F:FMN binding"/>
    <property type="evidence" value="ECO:0007669"/>
    <property type="project" value="UniProtKB-UniRule"/>
</dbReference>
<evidence type="ECO:0000256" key="15">
    <source>
        <dbReference type="ARBA" id="ARBA00023201"/>
    </source>
</evidence>
<dbReference type="HAMAP" id="MF_00427">
    <property type="entry name" value="NqrC"/>
    <property type="match status" value="1"/>
</dbReference>
<feature type="transmembrane region" description="Helical" evidence="16">
    <location>
        <begin position="6"/>
        <end position="29"/>
    </location>
</feature>
<evidence type="ECO:0000256" key="9">
    <source>
        <dbReference type="ARBA" id="ARBA00022989"/>
    </source>
</evidence>
<sequence length="244" mass="26572">MFSNRYIFVYSTVLVVVAAAVLAIAAVGLKPFQDQNEKVEKMQQLLSSVGISSTVDSAEDLYEKYFTEEYAVNTEGKVVSSYVDGKQNGDVRPFSVDMNKEMDKIKNNSSDVALPVFVCTKEDGRKNYVVPVVGNGLWGGIWGNIAVDEDLNTIVGVNFGHKSETPGLGGEIVTDKFQSQFKGKSIFGKDGGNVELAVIKRADKTDAYQVDAISGATITSTGVSDMLKNCLGLYIEFFRTLKTK</sequence>
<keyword evidence="1 16" id="KW-0813">Transport</keyword>
<dbReference type="PANTHER" id="PTHR37838:SF1">
    <property type="entry name" value="NA(+)-TRANSLOCATING NADH-QUINONE REDUCTASE SUBUNIT C"/>
    <property type="match status" value="1"/>
</dbReference>
<evidence type="ECO:0000256" key="12">
    <source>
        <dbReference type="ARBA" id="ARBA00023065"/>
    </source>
</evidence>
<keyword evidence="8 16" id="KW-1278">Translocase</keyword>
<dbReference type="GO" id="GO:0016655">
    <property type="term" value="F:oxidoreductase activity, acting on NAD(P)H, quinone or similar compound as acceptor"/>
    <property type="evidence" value="ECO:0007669"/>
    <property type="project" value="UniProtKB-UniRule"/>
</dbReference>
<evidence type="ECO:0000256" key="10">
    <source>
        <dbReference type="ARBA" id="ARBA00023027"/>
    </source>
</evidence>
<comment type="cofactor">
    <cofactor evidence="16 17">
        <name>FMN</name>
        <dbReference type="ChEBI" id="CHEBI:58210"/>
    </cofactor>
</comment>
<dbReference type="SMART" id="SM00900">
    <property type="entry name" value="FMN_bind"/>
    <property type="match status" value="1"/>
</dbReference>
<comment type="function">
    <text evidence="16">NQR complex catalyzes the reduction of ubiquinone-1 to ubiquinol by two successive reactions, coupled with the transport of Na(+) ions from the cytoplasm to the periplasm. NqrA to NqrE are probably involved in the second step, the conversion of ubisemiquinone to ubiquinol.</text>
</comment>
<evidence type="ECO:0000256" key="8">
    <source>
        <dbReference type="ARBA" id="ARBA00022967"/>
    </source>
</evidence>
<dbReference type="NCBIfam" id="TIGR01938">
    <property type="entry name" value="nqrC"/>
    <property type="match status" value="1"/>
</dbReference>
<comment type="caution">
    <text evidence="19">The sequence shown here is derived from an EMBL/GenBank/DDBJ whole genome shotgun (WGS) entry which is preliminary data.</text>
</comment>
<reference evidence="19" key="1">
    <citation type="journal article" date="2021" name="PeerJ">
        <title>Extensive microbial diversity within the chicken gut microbiome revealed by metagenomics and culture.</title>
        <authorList>
            <person name="Gilroy R."/>
            <person name="Ravi A."/>
            <person name="Getino M."/>
            <person name="Pursley I."/>
            <person name="Horton D.L."/>
            <person name="Alikhan N.F."/>
            <person name="Baker D."/>
            <person name="Gharbi K."/>
            <person name="Hall N."/>
            <person name="Watson M."/>
            <person name="Adriaenssens E.M."/>
            <person name="Foster-Nyarko E."/>
            <person name="Jarju S."/>
            <person name="Secka A."/>
            <person name="Antonio M."/>
            <person name="Oren A."/>
            <person name="Chaudhuri R.R."/>
            <person name="La Ragione R."/>
            <person name="Hildebrand F."/>
            <person name="Pallen M.J."/>
        </authorList>
    </citation>
    <scope>NUCLEOTIDE SEQUENCE</scope>
    <source>
        <strain evidence="19">Gambia16-930</strain>
    </source>
</reference>
<dbReference type="InterPro" id="IPR010204">
    <property type="entry name" value="NqrC"/>
</dbReference>
<feature type="domain" description="FMN-binding" evidence="18">
    <location>
        <begin position="136"/>
        <end position="234"/>
    </location>
</feature>
<keyword evidence="14 16" id="KW-0472">Membrane</keyword>
<dbReference type="InterPro" id="IPR007329">
    <property type="entry name" value="FMN-bd"/>
</dbReference>
<keyword evidence="15 16" id="KW-0739">Sodium transport</keyword>
<gene>
    <name evidence="16 19" type="primary">nqrC</name>
    <name evidence="19" type="ORF">IAC47_05210</name>
</gene>
<accession>A0A9D1RHS4</accession>
<evidence type="ECO:0000256" key="3">
    <source>
        <dbReference type="ARBA" id="ARBA00022519"/>
    </source>
</evidence>
<evidence type="ECO:0000256" key="14">
    <source>
        <dbReference type="ARBA" id="ARBA00023136"/>
    </source>
</evidence>
<evidence type="ECO:0000313" key="20">
    <source>
        <dbReference type="Proteomes" id="UP000824267"/>
    </source>
</evidence>
<dbReference type="AlphaFoldDB" id="A0A9D1RHS4"/>
<dbReference type="Pfam" id="PF04205">
    <property type="entry name" value="FMN_bind"/>
    <property type="match status" value="1"/>
</dbReference>
<dbReference type="PANTHER" id="PTHR37838">
    <property type="entry name" value="NA(+)-TRANSLOCATING NADH-QUINONE REDUCTASE SUBUNIT C"/>
    <property type="match status" value="1"/>
</dbReference>
<keyword evidence="11 16" id="KW-0915">Sodium</keyword>
<keyword evidence="6 16" id="KW-0288">FMN</keyword>
<dbReference type="Proteomes" id="UP000824267">
    <property type="component" value="Unassembled WGS sequence"/>
</dbReference>